<dbReference type="EMBL" id="FNRQ01000007">
    <property type="protein sequence ID" value="SEB16827.1"/>
    <property type="molecule type" value="Genomic_DNA"/>
</dbReference>
<dbReference type="Gene3D" id="3.10.180.10">
    <property type="entry name" value="2,3-Dihydroxybiphenyl 1,2-Dioxygenase, domain 1"/>
    <property type="match status" value="2"/>
</dbReference>
<dbReference type="Proteomes" id="UP000198638">
    <property type="component" value="Unassembled WGS sequence"/>
</dbReference>
<dbReference type="InterPro" id="IPR029068">
    <property type="entry name" value="Glyas_Bleomycin-R_OHBP_Dase"/>
</dbReference>
<feature type="domain" description="VOC" evidence="1">
    <location>
        <begin position="10"/>
        <end position="136"/>
    </location>
</feature>
<evidence type="ECO:0000313" key="2">
    <source>
        <dbReference type="EMBL" id="SEB16827.1"/>
    </source>
</evidence>
<evidence type="ECO:0000313" key="3">
    <source>
        <dbReference type="Proteomes" id="UP000198638"/>
    </source>
</evidence>
<dbReference type="InterPro" id="IPR052537">
    <property type="entry name" value="Extradiol_RC_dioxygenase"/>
</dbReference>
<dbReference type="PANTHER" id="PTHR36110">
    <property type="entry name" value="RING-CLEAVING DIOXYGENASE MHQE-RELATED"/>
    <property type="match status" value="1"/>
</dbReference>
<dbReference type="RefSeq" id="WP_090536033.1">
    <property type="nucleotide sequence ID" value="NZ_FNRQ01000007.1"/>
</dbReference>
<dbReference type="AlphaFoldDB" id="A0A1H4H4S4"/>
<dbReference type="PROSITE" id="PS51819">
    <property type="entry name" value="VOC"/>
    <property type="match status" value="2"/>
</dbReference>
<reference evidence="3" key="1">
    <citation type="submission" date="2016-10" db="EMBL/GenBank/DDBJ databases">
        <authorList>
            <person name="Varghese N."/>
            <person name="Submissions S."/>
        </authorList>
    </citation>
    <scope>NUCLEOTIDE SEQUENCE [LARGE SCALE GENOMIC DNA]</scope>
    <source>
        <strain evidence="3">LMG 24000</strain>
    </source>
</reference>
<organism evidence="2 3">
    <name type="scientific">Paraburkholderia sartisoli</name>
    <dbReference type="NCBI Taxonomy" id="83784"/>
    <lineage>
        <taxon>Bacteria</taxon>
        <taxon>Pseudomonadati</taxon>
        <taxon>Pseudomonadota</taxon>
        <taxon>Betaproteobacteria</taxon>
        <taxon>Burkholderiales</taxon>
        <taxon>Burkholderiaceae</taxon>
        <taxon>Paraburkholderia</taxon>
    </lineage>
</organism>
<dbReference type="InterPro" id="IPR037523">
    <property type="entry name" value="VOC_core"/>
</dbReference>
<dbReference type="PANTHER" id="PTHR36110:SF4">
    <property type="entry name" value="RING-CLEAVING DIOXYGENASE MHQA-RELATED"/>
    <property type="match status" value="1"/>
</dbReference>
<gene>
    <name evidence="2" type="ORF">SAMN05192564_107227</name>
</gene>
<dbReference type="OrthoDB" id="9795618at2"/>
<feature type="domain" description="VOC" evidence="1">
    <location>
        <begin position="157"/>
        <end position="279"/>
    </location>
</feature>
<proteinExistence type="predicted"/>
<protein>
    <submittedName>
        <fullName evidence="2">Glyoxalase family protein</fullName>
    </submittedName>
</protein>
<evidence type="ECO:0000259" key="1">
    <source>
        <dbReference type="PROSITE" id="PS51819"/>
    </source>
</evidence>
<keyword evidence="3" id="KW-1185">Reference proteome</keyword>
<dbReference type="SUPFAM" id="SSF54593">
    <property type="entry name" value="Glyoxalase/Bleomycin resistance protein/Dihydroxybiphenyl dioxygenase"/>
    <property type="match status" value="1"/>
</dbReference>
<dbReference type="STRING" id="83784.SAMN05192564_107227"/>
<accession>A0A1H4H4S4</accession>
<name>A0A1H4H4S4_9BURK</name>
<sequence>MTQASQTIQRHHHITLCVGTAQEDYDFHTKVLSLKSVKKTLIYDGVAPFYHLYYGNDLGEESTLITCFPVAHSGRKGQRGTGQIDSLALSVPVSAIPFWAQRLAAHGFDVRRSERFGEHVLSFAHPCGVGYELIGIADDARKPYSNGEVPAELAIRGLHTIGVNVRETETSQEFMENGWAAHESARDGKYARYAFGDGGSGRFVDYVVEPDLPQASWTYGAGIVHHCAFQVADRTVQDKVKANLEGMGFTDTSERKDRGYFESIYVRTPSGAMFEATVSKPEGFLIDEPYEELGSKVQIAPQFESQRATIMESLETLKY</sequence>